<dbReference type="InterPro" id="IPR003123">
    <property type="entry name" value="VPS9"/>
</dbReference>
<keyword evidence="4" id="KW-0963">Cytoplasm</keyword>
<evidence type="ECO:0000259" key="9">
    <source>
        <dbReference type="PROSITE" id="PS50200"/>
    </source>
</evidence>
<dbReference type="GO" id="GO:0005829">
    <property type="term" value="C:cytosol"/>
    <property type="evidence" value="ECO:0000318"/>
    <property type="project" value="GO_Central"/>
</dbReference>
<dbReference type="GO" id="GO:0007165">
    <property type="term" value="P:signal transduction"/>
    <property type="evidence" value="ECO:0007669"/>
    <property type="project" value="InterPro"/>
</dbReference>
<dbReference type="InterPro" id="IPR037191">
    <property type="entry name" value="VPS9_dom_sf"/>
</dbReference>
<dbReference type="OMA" id="RFEQDSY"/>
<dbReference type="SMART" id="SM00252">
    <property type="entry name" value="SH2"/>
    <property type="match status" value="1"/>
</dbReference>
<feature type="compositionally biased region" description="Polar residues" evidence="7">
    <location>
        <begin position="384"/>
        <end position="399"/>
    </location>
</feature>
<dbReference type="GO" id="GO:0016192">
    <property type="term" value="P:vesicle-mediated transport"/>
    <property type="evidence" value="ECO:0007669"/>
    <property type="project" value="InterPro"/>
</dbReference>
<comment type="similarity">
    <text evidence="2">Belongs to the RIN (Ras interaction/interference) family.</text>
</comment>
<dbReference type="Pfam" id="PF02204">
    <property type="entry name" value="VPS9"/>
    <property type="match status" value="1"/>
</dbReference>
<feature type="region of interest" description="Disordered" evidence="7">
    <location>
        <begin position="335"/>
        <end position="463"/>
    </location>
</feature>
<dbReference type="SMART" id="SM00167">
    <property type="entry name" value="VPS9"/>
    <property type="match status" value="1"/>
</dbReference>
<feature type="compositionally biased region" description="Polar residues" evidence="7">
    <location>
        <begin position="406"/>
        <end position="424"/>
    </location>
</feature>
<feature type="domain" description="VPS9" evidence="10">
    <location>
        <begin position="600"/>
        <end position="743"/>
    </location>
</feature>
<dbReference type="InterPro" id="IPR000980">
    <property type="entry name" value="SH2"/>
</dbReference>
<dbReference type="Pfam" id="PF00788">
    <property type="entry name" value="RA"/>
    <property type="match status" value="1"/>
</dbReference>
<feature type="compositionally biased region" description="Basic and acidic residues" evidence="7">
    <location>
        <begin position="238"/>
        <end position="248"/>
    </location>
</feature>
<keyword evidence="3" id="KW-0343">GTPase activation</keyword>
<evidence type="ECO:0000313" key="12">
    <source>
        <dbReference type="Proteomes" id="UP000018468"/>
    </source>
</evidence>
<dbReference type="PROSITE" id="PS50200">
    <property type="entry name" value="RA"/>
    <property type="match status" value="1"/>
</dbReference>
<dbReference type="GO" id="GO:0030139">
    <property type="term" value="C:endocytic vesicle"/>
    <property type="evidence" value="ECO:0000318"/>
    <property type="project" value="GO_Central"/>
</dbReference>
<dbReference type="GO" id="GO:0031267">
    <property type="term" value="F:small GTPase binding"/>
    <property type="evidence" value="ECO:0000318"/>
    <property type="project" value="GO_Central"/>
</dbReference>
<feature type="compositionally biased region" description="Basic residues" evidence="7">
    <location>
        <begin position="270"/>
        <end position="283"/>
    </location>
</feature>
<keyword evidence="5 6" id="KW-0727">SH2 domain</keyword>
<evidence type="ECO:0000256" key="7">
    <source>
        <dbReference type="SAM" id="MobiDB-lite"/>
    </source>
</evidence>
<evidence type="ECO:0000259" key="8">
    <source>
        <dbReference type="PROSITE" id="PS50001"/>
    </source>
</evidence>
<reference evidence="12" key="1">
    <citation type="submission" date="2011-12" db="EMBL/GenBank/DDBJ databases">
        <title>The Draft Genome of Lepisosteus oculatus.</title>
        <authorList>
            <consortium name="The Broad Institute Genome Assembly &amp; Analysis Group"/>
            <consortium name="Computational R&amp;D Group"/>
            <consortium name="and Sequencing Platform"/>
            <person name="Di Palma F."/>
            <person name="Alfoldi J."/>
            <person name="Johnson J."/>
            <person name="Berlin A."/>
            <person name="Gnerre S."/>
            <person name="Jaffe D."/>
            <person name="MacCallum I."/>
            <person name="Young S."/>
            <person name="Walker B.J."/>
            <person name="Lander E.S."/>
            <person name="Lindblad-Toh K."/>
        </authorList>
    </citation>
    <scope>NUCLEOTIDE SEQUENCE [LARGE SCALE GENOMIC DNA]</scope>
</reference>
<feature type="domain" description="Ras-associating" evidence="9">
    <location>
        <begin position="775"/>
        <end position="863"/>
    </location>
</feature>
<dbReference type="Ensembl" id="ENSLOCT00000017428.1">
    <property type="protein sequence ID" value="ENSLOCP00000017397.1"/>
    <property type="gene ID" value="ENSLOCG00000014116.1"/>
</dbReference>
<organism evidence="11 12">
    <name type="scientific">Lepisosteus oculatus</name>
    <name type="common">Spotted gar</name>
    <dbReference type="NCBI Taxonomy" id="7918"/>
    <lineage>
        <taxon>Eukaryota</taxon>
        <taxon>Metazoa</taxon>
        <taxon>Chordata</taxon>
        <taxon>Craniata</taxon>
        <taxon>Vertebrata</taxon>
        <taxon>Euteleostomi</taxon>
        <taxon>Actinopterygii</taxon>
        <taxon>Neopterygii</taxon>
        <taxon>Holostei</taxon>
        <taxon>Semionotiformes</taxon>
        <taxon>Lepisosteidae</taxon>
        <taxon>Lepisosteus</taxon>
    </lineage>
</organism>
<dbReference type="SMART" id="SM00314">
    <property type="entry name" value="RA"/>
    <property type="match status" value="1"/>
</dbReference>
<dbReference type="InterPro" id="IPR000159">
    <property type="entry name" value="RA_dom"/>
</dbReference>
<dbReference type="InParanoid" id="W5N9T8"/>
<dbReference type="Bgee" id="ENSLOCG00000014116">
    <property type="expression patterns" value="Expressed in muscle tissue and 12 other cell types or tissues"/>
</dbReference>
<sequence>ISILEKLIKTCPVWLQLGISPERASEILQREPPGIFLVKKNANLKKMVLSVRFSDKDGKPRIQDIVIKEEKSLLYLEGSVLVFDDIFKLIAFYCVSRDVLPFTLKLPQVIIEATKYEDMETISNLGSDFWGSSMNRRTDTLRDRSLNTSAGGLRTGQHFQTDASHCSCEIELSIGNDRLWYVNPIFIEEYCNSLPSAAPPITRSQSLNTPNTVQPRYKRPPPIPPRPQATEEFLGGTKEAKDKVKPNEESSSSLVLTAQKPECSAEQSKLQKHARIPPVPPRRRLSEKLSEEPLIKEEVISLEKKDVDSVPVATLICIEDTQMADAQSEKALVVTKPAQNDSKTSSLGTVKPPVSVKKMPPIPPPRKKRPSQVTLNTELGKVNELTSEGSNSSAPNATAGNEPGFSPQTSSTPNTVRKSLNSMDLKSPDVSLFSPEGNPTILDHDSYSTSSTEEEMESHSQSNIKRNPTIMLDKAKQRLSMVNISHMFTSFLSADRKLQKKIVELARDKDTYFGNLVSDYKTFTLETMKKHSSSTEMLQEIRQMMTQLKSYLIQSAELQGLVETAVYTDEKLEAIIEAALCKSVLKPIREAIYNGLKDIHTKDLSLKRLKDNQQVVLNTTTTDMGVTTSVPETPVMEKIHLKFTNLHKEYSPEKKIAILLKTCKIIYDSMSVGCPGKHHGADDFLPVLMYVLVRSNISAMLLDVEYMMELMDPALQLGEGSYYLTTTYGALEHIKNYDKVSITRQLSLEIQDSIHRWERRRTLNRARVSRTSVQDFINVSFLDAGCNTKTLGARPTTTAQDLCNQCAEKFEVLEPECYQLFVLVDGIYQQLSPDALPLTIKASFHEPSEPKKEYYFVYKPMTSEQEAAKPPPIFIIIMKKKSFP</sequence>
<keyword evidence="12" id="KW-1185">Reference proteome</keyword>
<dbReference type="InterPro" id="IPR045046">
    <property type="entry name" value="Vps9-like"/>
</dbReference>
<dbReference type="InterPro" id="IPR036860">
    <property type="entry name" value="SH2_dom_sf"/>
</dbReference>
<feature type="region of interest" description="Disordered" evidence="7">
    <location>
        <begin position="201"/>
        <end position="288"/>
    </location>
</feature>
<dbReference type="SUPFAM" id="SSF109993">
    <property type="entry name" value="VPS9 domain"/>
    <property type="match status" value="1"/>
</dbReference>
<accession>W5N9T8</accession>
<dbReference type="PANTHER" id="PTHR23101:SF58">
    <property type="entry name" value="RAS AND RAB INTERACTOR 3"/>
    <property type="match status" value="1"/>
</dbReference>
<dbReference type="GO" id="GO:0005085">
    <property type="term" value="F:guanyl-nucleotide exchange factor activity"/>
    <property type="evidence" value="ECO:0000318"/>
    <property type="project" value="GO_Central"/>
</dbReference>
<dbReference type="Pfam" id="PF23268">
    <property type="entry name" value="RIN1"/>
    <property type="match status" value="1"/>
</dbReference>
<dbReference type="HOGENOM" id="CLU_011829_0_0_1"/>
<evidence type="ECO:0000256" key="6">
    <source>
        <dbReference type="PROSITE-ProRule" id="PRU00191"/>
    </source>
</evidence>
<dbReference type="PROSITE" id="PS51205">
    <property type="entry name" value="VPS9"/>
    <property type="match status" value="1"/>
</dbReference>
<protein>
    <submittedName>
        <fullName evidence="11">Ras and Rab interactor 3</fullName>
    </submittedName>
</protein>
<evidence type="ECO:0000256" key="5">
    <source>
        <dbReference type="ARBA" id="ARBA00022999"/>
    </source>
</evidence>
<feature type="domain" description="SH2" evidence="8">
    <location>
        <begin position="14"/>
        <end position="108"/>
    </location>
</feature>
<dbReference type="FunFam" id="1.20.1050.80:FF:000002">
    <property type="entry name" value="Ras and Rab interactor 2"/>
    <property type="match status" value="1"/>
</dbReference>
<dbReference type="EMBL" id="AHAT01022184">
    <property type="status" value="NOT_ANNOTATED_CDS"/>
    <property type="molecule type" value="Genomic_DNA"/>
</dbReference>
<dbReference type="Gene3D" id="1.20.1050.80">
    <property type="entry name" value="VPS9 domain"/>
    <property type="match status" value="1"/>
</dbReference>
<feature type="compositionally biased region" description="Polar residues" evidence="7">
    <location>
        <begin position="202"/>
        <end position="214"/>
    </location>
</feature>
<dbReference type="SUPFAM" id="SSF55550">
    <property type="entry name" value="SH2 domain"/>
    <property type="match status" value="1"/>
</dbReference>
<dbReference type="PANTHER" id="PTHR23101">
    <property type="entry name" value="RAB GDP/GTP EXCHANGE FACTOR"/>
    <property type="match status" value="1"/>
</dbReference>
<reference evidence="11" key="3">
    <citation type="submission" date="2025-09" db="UniProtKB">
        <authorList>
            <consortium name="Ensembl"/>
        </authorList>
    </citation>
    <scope>IDENTIFICATION</scope>
</reference>
<dbReference type="GeneTree" id="ENSGT00940000158622"/>
<dbReference type="FunCoup" id="W5N9T8">
    <property type="interactions" value="744"/>
</dbReference>
<dbReference type="GO" id="GO:0005096">
    <property type="term" value="F:GTPase activator activity"/>
    <property type="evidence" value="ECO:0007669"/>
    <property type="project" value="UniProtKB-KW"/>
</dbReference>
<dbReference type="eggNOG" id="KOG2320">
    <property type="taxonomic scope" value="Eukaryota"/>
</dbReference>
<evidence type="ECO:0000256" key="2">
    <source>
        <dbReference type="ARBA" id="ARBA00006919"/>
    </source>
</evidence>
<evidence type="ECO:0000313" key="11">
    <source>
        <dbReference type="Ensembl" id="ENSLOCP00000017397.1"/>
    </source>
</evidence>
<evidence type="ECO:0000256" key="1">
    <source>
        <dbReference type="ARBA" id="ARBA00004496"/>
    </source>
</evidence>
<dbReference type="PROSITE" id="PS50001">
    <property type="entry name" value="SH2"/>
    <property type="match status" value="1"/>
</dbReference>
<feature type="compositionally biased region" description="Polar residues" evidence="7">
    <location>
        <begin position="337"/>
        <end position="348"/>
    </location>
</feature>
<dbReference type="STRING" id="7918.ENSLOCP00000017397"/>
<proteinExistence type="inferred from homology"/>
<evidence type="ECO:0000259" key="10">
    <source>
        <dbReference type="PROSITE" id="PS51205"/>
    </source>
</evidence>
<dbReference type="Gene3D" id="3.30.505.10">
    <property type="entry name" value="SH2 domain"/>
    <property type="match status" value="1"/>
</dbReference>
<dbReference type="AlphaFoldDB" id="W5N9T8"/>
<reference evidence="11" key="2">
    <citation type="submission" date="2025-08" db="UniProtKB">
        <authorList>
            <consortium name="Ensembl"/>
        </authorList>
    </citation>
    <scope>IDENTIFICATION</scope>
</reference>
<comment type="subcellular location">
    <subcellularLocation>
        <location evidence="1">Cytoplasm</location>
    </subcellularLocation>
</comment>
<evidence type="ECO:0000256" key="4">
    <source>
        <dbReference type="ARBA" id="ARBA00022490"/>
    </source>
</evidence>
<dbReference type="Proteomes" id="UP000018468">
    <property type="component" value="Linkage group LG7"/>
</dbReference>
<evidence type="ECO:0000256" key="3">
    <source>
        <dbReference type="ARBA" id="ARBA00022468"/>
    </source>
</evidence>
<name>W5N9T8_LEPOC</name>